<name>A0A7T3RB48_9POAL</name>
<evidence type="ECO:0000313" key="1">
    <source>
        <dbReference type="EMBL" id="QPZ94331.1"/>
    </source>
</evidence>
<reference evidence="1" key="1">
    <citation type="submission" date="2019-10" db="EMBL/GenBank/DDBJ databases">
        <title>The complete Mitochondrial Genome of Chrysopogon zizanioides.</title>
        <authorList>
            <person name="Yang S."/>
            <person name="Zhang J."/>
            <person name="Liu J."/>
            <person name="Yao L."/>
            <person name="Duan P."/>
            <person name="Chen J."/>
        </authorList>
    </citation>
    <scope>NUCLEOTIDE SEQUENCE</scope>
</reference>
<dbReference type="RefSeq" id="YP_010131811.1">
    <property type="nucleotide sequence ID" value="NC_056367.1"/>
</dbReference>
<organism evidence="1">
    <name type="scientific">Chrysopogon zizanioides</name>
    <name type="common">vetiver</name>
    <dbReference type="NCBI Taxonomy" id="167337"/>
    <lineage>
        <taxon>Eukaryota</taxon>
        <taxon>Viridiplantae</taxon>
        <taxon>Streptophyta</taxon>
        <taxon>Embryophyta</taxon>
        <taxon>Tracheophyta</taxon>
        <taxon>Spermatophyta</taxon>
        <taxon>Magnoliopsida</taxon>
        <taxon>Liliopsida</taxon>
        <taxon>Poales</taxon>
        <taxon>Poaceae</taxon>
        <taxon>PACMAD clade</taxon>
        <taxon>Panicoideae</taxon>
        <taxon>Andropogonodae</taxon>
        <taxon>Andropogoneae</taxon>
        <taxon>Chrysopogoninae</taxon>
        <taxon>Chrysopogon</taxon>
    </lineage>
</organism>
<dbReference type="GeneID" id="65341238"/>
<dbReference type="AlphaFoldDB" id="A0A7T3RB48"/>
<protein>
    <submittedName>
        <fullName evidence="1">Uncharacterized protein</fullName>
    </submittedName>
</protein>
<geneLocation type="mitochondrion" evidence="1"/>
<gene>
    <name evidence="1" type="primary">ORF168</name>
</gene>
<keyword evidence="1" id="KW-0496">Mitochondrion</keyword>
<accession>A0A7T3RB48</accession>
<dbReference type="EMBL" id="MN635785">
    <property type="protein sequence ID" value="QPZ94331.1"/>
    <property type="molecule type" value="Genomic_DNA"/>
</dbReference>
<proteinExistence type="predicted"/>
<sequence length="168" mass="19606">MPRIPSTLSILLPIDSPYVYFARIGETPTLSYAISLFRVGILETKHNLETKQTPQNHLQVRTQLRKVEISIPTLIRLFSCLRTCEKPHSYQHPRRTLHLLRYYPKPGIFSYASQQLTFITNNNYYQNRRETLPYNVYKLGIKTQFHNNTTTYGSFVLHTEEGSGMIVI</sequence>